<reference evidence="1 2" key="1">
    <citation type="submission" date="2014-11" db="EMBL/GenBank/DDBJ databases">
        <title>Genomics and ecophysiology of heterotrophic nitrogen fixing bacteria isolated from estuarine surface water.</title>
        <authorList>
            <person name="Bentzon-Tilia M."/>
            <person name="Severin I."/>
            <person name="Hansen L.H."/>
            <person name="Riemann L."/>
        </authorList>
    </citation>
    <scope>NUCLEOTIDE SEQUENCE [LARGE SCALE GENOMIC DNA]</scope>
    <source>
        <strain evidence="1 2">BAL398</strain>
    </source>
</reference>
<dbReference type="EMBL" id="JXXE01000610">
    <property type="protein sequence ID" value="KIZ35753.1"/>
    <property type="molecule type" value="Genomic_DNA"/>
</dbReference>
<comment type="caution">
    <text evidence="1">The sequence shown here is derived from an EMBL/GenBank/DDBJ whole genome shotgun (WGS) entry which is preliminary data.</text>
</comment>
<dbReference type="AlphaFoldDB" id="A0A0D7E4H2"/>
<gene>
    <name evidence="1" type="ORF">OO17_25430</name>
</gene>
<accession>A0A0D7E4H2</accession>
<proteinExistence type="predicted"/>
<sequence>MRVGMLDLSSTNLLRLRQSDANSLARWLADDRAMMDFETAIYQRLKRYTHASLKTSEEIYSFGREMRQIYEQRSNQSLVFKMEASDLNERVYVLFTCGFLRLPFQLARDTISLPSSKLKNVLAEVLKPSTTIAGF</sequence>
<protein>
    <submittedName>
        <fullName evidence="1">Uncharacterized protein</fullName>
    </submittedName>
</protein>
<dbReference type="PATRIC" id="fig|1076.23.peg.1510"/>
<name>A0A0D7E4H2_RHOPL</name>
<evidence type="ECO:0000313" key="2">
    <source>
        <dbReference type="Proteomes" id="UP000032515"/>
    </source>
</evidence>
<evidence type="ECO:0000313" key="1">
    <source>
        <dbReference type="EMBL" id="KIZ35753.1"/>
    </source>
</evidence>
<organism evidence="1 2">
    <name type="scientific">Rhodopseudomonas palustris</name>
    <dbReference type="NCBI Taxonomy" id="1076"/>
    <lineage>
        <taxon>Bacteria</taxon>
        <taxon>Pseudomonadati</taxon>
        <taxon>Pseudomonadota</taxon>
        <taxon>Alphaproteobacteria</taxon>
        <taxon>Hyphomicrobiales</taxon>
        <taxon>Nitrobacteraceae</taxon>
        <taxon>Rhodopseudomonas</taxon>
    </lineage>
</organism>
<dbReference type="Proteomes" id="UP000032515">
    <property type="component" value="Unassembled WGS sequence"/>
</dbReference>